<proteinExistence type="predicted"/>
<dbReference type="Gene3D" id="3.30.1330.60">
    <property type="entry name" value="OmpA-like domain"/>
    <property type="match status" value="1"/>
</dbReference>
<dbReference type="PANTHER" id="PTHR30329">
    <property type="entry name" value="STATOR ELEMENT OF FLAGELLAR MOTOR COMPLEX"/>
    <property type="match status" value="1"/>
</dbReference>
<dbReference type="PROSITE" id="PS51123">
    <property type="entry name" value="OMPA_2"/>
    <property type="match status" value="1"/>
</dbReference>
<keyword evidence="3" id="KW-0998">Cell outer membrane</keyword>
<keyword evidence="2 4" id="KW-0472">Membrane</keyword>
<dbReference type="InterPro" id="IPR006664">
    <property type="entry name" value="OMP_bac"/>
</dbReference>
<dbReference type="Proteomes" id="UP000187941">
    <property type="component" value="Chromosome"/>
</dbReference>
<accession>A0A1P9X1X2</accession>
<name>A0A1P9X1X2_9BACT</name>
<keyword evidence="8" id="KW-1185">Reference proteome</keyword>
<evidence type="ECO:0000259" key="6">
    <source>
        <dbReference type="PROSITE" id="PS51123"/>
    </source>
</evidence>
<feature type="region of interest" description="Disordered" evidence="5">
    <location>
        <begin position="131"/>
        <end position="151"/>
    </location>
</feature>
<protein>
    <recommendedName>
        <fullName evidence="6">OmpA-like domain-containing protein</fullName>
    </recommendedName>
</protein>
<evidence type="ECO:0000313" key="7">
    <source>
        <dbReference type="EMBL" id="AQG81620.1"/>
    </source>
</evidence>
<dbReference type="InterPro" id="IPR006665">
    <property type="entry name" value="OmpA-like"/>
</dbReference>
<dbReference type="STRING" id="1178516.AWR27_21295"/>
<dbReference type="KEGG" id="smon:AWR27_21295"/>
<feature type="compositionally biased region" description="Polar residues" evidence="5">
    <location>
        <begin position="131"/>
        <end position="146"/>
    </location>
</feature>
<reference evidence="7 8" key="1">
    <citation type="submission" date="2016-01" db="EMBL/GenBank/DDBJ databases">
        <authorList>
            <person name="Oliw E.H."/>
        </authorList>
    </citation>
    <scope>NUCLEOTIDE SEQUENCE [LARGE SCALE GENOMIC DNA]</scope>
    <source>
        <strain evidence="7 8">DY10</strain>
    </source>
</reference>
<gene>
    <name evidence="7" type="ORF">AWR27_21295</name>
</gene>
<dbReference type="Pfam" id="PF00691">
    <property type="entry name" value="OmpA"/>
    <property type="match status" value="1"/>
</dbReference>
<evidence type="ECO:0000313" key="8">
    <source>
        <dbReference type="Proteomes" id="UP000187941"/>
    </source>
</evidence>
<dbReference type="CDD" id="cd07185">
    <property type="entry name" value="OmpA_C-like"/>
    <property type="match status" value="1"/>
</dbReference>
<dbReference type="InterPro" id="IPR050330">
    <property type="entry name" value="Bact_OuterMem_StrucFunc"/>
</dbReference>
<organism evidence="7 8">
    <name type="scientific">Spirosoma montaniterrae</name>
    <dbReference type="NCBI Taxonomy" id="1178516"/>
    <lineage>
        <taxon>Bacteria</taxon>
        <taxon>Pseudomonadati</taxon>
        <taxon>Bacteroidota</taxon>
        <taxon>Cytophagia</taxon>
        <taxon>Cytophagales</taxon>
        <taxon>Cytophagaceae</taxon>
        <taxon>Spirosoma</taxon>
    </lineage>
</organism>
<dbReference type="InterPro" id="IPR036737">
    <property type="entry name" value="OmpA-like_sf"/>
</dbReference>
<sequence length="458" mass="50599">MFRWVLDQLIMNVVLLFLGCCALPGLCMARPAPCLRLAGVVQDYATRQPLVATLSLKTATGRVKLASSAEATGSFSVDVNCPATALVIERTGYRTQSLPLDGNGSTAGPVYVFIPLVSVDKQGSDRAYQQSEQTFYEQNQSATPSGRPQRGTFVVTDALTGTPLRAQTCLFSTNAKTKRCFDADAAGQFLTQFTQQDIVAMEVRMAGYQPYQGNLIVEKVDGRSLRHDIRLLRQLTLLAVQTNIANARCELRTAGGAKTIGLLPVPGGEGWFCAYDLLPQRYQLQITDASGRVVRQEAVTVRPGLNLHQFMPEKPPTTARPLPEPVVAVTNPPAPPNAPRRKLQLPDELPLLYFDQGSYLLDDDDKDVLRQVADYLRTHPGYRVKLVGHTDPKGDERLNRYLAEFRAKVIANFLHWQGVPDNRMDVTGQGSRYPVSPSDTDENKAKNRRVFLKLEVDP</sequence>
<dbReference type="SUPFAM" id="SSF103088">
    <property type="entry name" value="OmpA-like"/>
    <property type="match status" value="1"/>
</dbReference>
<feature type="domain" description="OmpA-like" evidence="6">
    <location>
        <begin position="341"/>
        <end position="458"/>
    </location>
</feature>
<dbReference type="PRINTS" id="PR01021">
    <property type="entry name" value="OMPADOMAIN"/>
</dbReference>
<evidence type="ECO:0000256" key="5">
    <source>
        <dbReference type="SAM" id="MobiDB-lite"/>
    </source>
</evidence>
<evidence type="ECO:0000256" key="1">
    <source>
        <dbReference type="ARBA" id="ARBA00004442"/>
    </source>
</evidence>
<evidence type="ECO:0000256" key="4">
    <source>
        <dbReference type="PROSITE-ProRule" id="PRU00473"/>
    </source>
</evidence>
<dbReference type="GO" id="GO:0009279">
    <property type="term" value="C:cell outer membrane"/>
    <property type="evidence" value="ECO:0007669"/>
    <property type="project" value="UniProtKB-SubCell"/>
</dbReference>
<evidence type="ECO:0000256" key="3">
    <source>
        <dbReference type="ARBA" id="ARBA00023237"/>
    </source>
</evidence>
<dbReference type="PANTHER" id="PTHR30329:SF21">
    <property type="entry name" value="LIPOPROTEIN YIAD-RELATED"/>
    <property type="match status" value="1"/>
</dbReference>
<dbReference type="AlphaFoldDB" id="A0A1P9X1X2"/>
<feature type="region of interest" description="Disordered" evidence="5">
    <location>
        <begin position="425"/>
        <end position="444"/>
    </location>
</feature>
<evidence type="ECO:0000256" key="2">
    <source>
        <dbReference type="ARBA" id="ARBA00023136"/>
    </source>
</evidence>
<dbReference type="PROSITE" id="PS51257">
    <property type="entry name" value="PROKAR_LIPOPROTEIN"/>
    <property type="match status" value="1"/>
</dbReference>
<comment type="subcellular location">
    <subcellularLocation>
        <location evidence="1">Cell outer membrane</location>
    </subcellularLocation>
</comment>
<dbReference type="EMBL" id="CP014263">
    <property type="protein sequence ID" value="AQG81620.1"/>
    <property type="molecule type" value="Genomic_DNA"/>
</dbReference>